<feature type="region of interest" description="Disordered" evidence="1">
    <location>
        <begin position="41"/>
        <end position="73"/>
    </location>
</feature>
<reference evidence="3 4" key="1">
    <citation type="submission" date="2017-02" db="EMBL/GenBank/DDBJ databases">
        <title>Draft Genome Sequence of Streptomyces tsukubaensis F601, a Producer of the immunosuppressant tacrolimus FK506.</title>
        <authorList>
            <person name="Zong G."/>
            <person name="Zhong C."/>
            <person name="Fu J."/>
            <person name="Qin R."/>
            <person name="Cao G."/>
        </authorList>
    </citation>
    <scope>NUCLEOTIDE SEQUENCE [LARGE SCALE GENOMIC DNA]</scope>
    <source>
        <strain evidence="3 4">F601</strain>
    </source>
</reference>
<keyword evidence="4" id="KW-1185">Reference proteome</keyword>
<evidence type="ECO:0000313" key="3">
    <source>
        <dbReference type="EMBL" id="OON79674.1"/>
    </source>
</evidence>
<organism evidence="3 4">
    <name type="scientific">Streptomyces tsukubensis</name>
    <dbReference type="NCBI Taxonomy" id="83656"/>
    <lineage>
        <taxon>Bacteria</taxon>
        <taxon>Bacillati</taxon>
        <taxon>Actinomycetota</taxon>
        <taxon>Actinomycetes</taxon>
        <taxon>Kitasatosporales</taxon>
        <taxon>Streptomycetaceae</taxon>
        <taxon>Streptomyces</taxon>
    </lineage>
</organism>
<feature type="compositionally biased region" description="Basic and acidic residues" evidence="1">
    <location>
        <begin position="43"/>
        <end position="64"/>
    </location>
</feature>
<dbReference type="STRING" id="83656.B1H18_14010"/>
<dbReference type="EMBL" id="MVFC01000009">
    <property type="protein sequence ID" value="OON79674.1"/>
    <property type="molecule type" value="Genomic_DNA"/>
</dbReference>
<accession>A0A1V4A9Z1</accession>
<dbReference type="InterPro" id="IPR057727">
    <property type="entry name" value="WCX_dom"/>
</dbReference>
<evidence type="ECO:0000313" key="4">
    <source>
        <dbReference type="Proteomes" id="UP000190539"/>
    </source>
</evidence>
<gene>
    <name evidence="3" type="ORF">B1H18_14010</name>
</gene>
<feature type="domain" description="WCX" evidence="2">
    <location>
        <begin position="73"/>
        <end position="121"/>
    </location>
</feature>
<name>A0A1V4A9Z1_9ACTN</name>
<comment type="caution">
    <text evidence="3">The sequence shown here is derived from an EMBL/GenBank/DDBJ whole genome shotgun (WGS) entry which is preliminary data.</text>
</comment>
<protein>
    <recommendedName>
        <fullName evidence="2">WCX domain-containing protein</fullName>
    </recommendedName>
</protein>
<evidence type="ECO:0000256" key="1">
    <source>
        <dbReference type="SAM" id="MobiDB-lite"/>
    </source>
</evidence>
<evidence type="ECO:0000259" key="2">
    <source>
        <dbReference type="Pfam" id="PF25583"/>
    </source>
</evidence>
<proteinExistence type="predicted"/>
<dbReference type="AlphaFoldDB" id="A0A1V4A9Z1"/>
<dbReference type="Proteomes" id="UP000190539">
    <property type="component" value="Unassembled WGS sequence"/>
</dbReference>
<dbReference type="Pfam" id="PF25583">
    <property type="entry name" value="WCX"/>
    <property type="match status" value="1"/>
</dbReference>
<sequence>MGEVLRRGVEERVNTVAVTARVRRDRLDMFVRLKGVFLTEEPDTGRRSGRGREPGTGREPEGARESAGVGESEGVGEGGWVVVRLGFGAFEAVHTLLSFGAAVEVVSPQEVRDELARVAAGISLFHASDDVRREDGRRAP</sequence>